<dbReference type="Proteomes" id="UP000268313">
    <property type="component" value="Unassembled WGS sequence"/>
</dbReference>
<protein>
    <recommendedName>
        <fullName evidence="4">tRNA pseudouridine synthase A</fullName>
        <ecNumber evidence="4">5.4.99.12</ecNumber>
    </recommendedName>
    <alternativeName>
        <fullName evidence="4">tRNA pseudouridine(38-40) synthase</fullName>
    </alternativeName>
    <alternativeName>
        <fullName evidence="4">tRNA pseudouridylate synthase I</fullName>
    </alternativeName>
    <alternativeName>
        <fullName evidence="4">tRNA-uridine isomerase I</fullName>
    </alternativeName>
</protein>
<dbReference type="OrthoDB" id="9811823at2"/>
<dbReference type="HAMAP" id="MF_00171">
    <property type="entry name" value="TruA"/>
    <property type="match status" value="1"/>
</dbReference>
<dbReference type="EC" id="5.4.99.12" evidence="4"/>
<dbReference type="Gene3D" id="3.30.70.580">
    <property type="entry name" value="Pseudouridine synthase I, catalytic domain, N-terminal subdomain"/>
    <property type="match status" value="1"/>
</dbReference>
<feature type="binding site" evidence="4 6">
    <location>
        <position position="116"/>
    </location>
    <ligand>
        <name>substrate</name>
    </ligand>
</feature>
<dbReference type="SUPFAM" id="SSF55120">
    <property type="entry name" value="Pseudouridine synthase"/>
    <property type="match status" value="1"/>
</dbReference>
<proteinExistence type="inferred from homology"/>
<evidence type="ECO:0000313" key="11">
    <source>
        <dbReference type="Proteomes" id="UP000268313"/>
    </source>
</evidence>
<keyword evidence="11" id="KW-1185">Reference proteome</keyword>
<comment type="caution">
    <text evidence="10">The sequence shown here is derived from an EMBL/GenBank/DDBJ whole genome shotgun (WGS) entry which is preliminary data.</text>
</comment>
<keyword evidence="2 4" id="KW-0819">tRNA processing</keyword>
<dbReference type="InterPro" id="IPR020095">
    <property type="entry name" value="PsdUridine_synth_TruA_C"/>
</dbReference>
<evidence type="ECO:0000313" key="10">
    <source>
        <dbReference type="EMBL" id="RKG95754.1"/>
    </source>
</evidence>
<evidence type="ECO:0000256" key="1">
    <source>
        <dbReference type="ARBA" id="ARBA00009375"/>
    </source>
</evidence>
<accession>A0A3A8JTU8</accession>
<dbReference type="InterPro" id="IPR020097">
    <property type="entry name" value="PsdUridine_synth_TruA_a/b_dom"/>
</dbReference>
<evidence type="ECO:0000256" key="8">
    <source>
        <dbReference type="SAM" id="MobiDB-lite"/>
    </source>
</evidence>
<dbReference type="GO" id="GO:0031119">
    <property type="term" value="P:tRNA pseudouridine synthesis"/>
    <property type="evidence" value="ECO:0007669"/>
    <property type="project" value="UniProtKB-UniRule"/>
</dbReference>
<feature type="active site" description="Nucleophile" evidence="4 5">
    <location>
        <position position="58"/>
    </location>
</feature>
<reference evidence="11" key="1">
    <citation type="submission" date="2018-09" db="EMBL/GenBank/DDBJ databases">
        <authorList>
            <person name="Livingstone P.G."/>
            <person name="Whitworth D.E."/>
        </authorList>
    </citation>
    <scope>NUCLEOTIDE SEQUENCE [LARGE SCALE GENOMIC DNA]</scope>
    <source>
        <strain evidence="11">CA043D</strain>
    </source>
</reference>
<organism evidence="10 11">
    <name type="scientific">Corallococcus carmarthensis</name>
    <dbReference type="NCBI Taxonomy" id="2316728"/>
    <lineage>
        <taxon>Bacteria</taxon>
        <taxon>Pseudomonadati</taxon>
        <taxon>Myxococcota</taxon>
        <taxon>Myxococcia</taxon>
        <taxon>Myxococcales</taxon>
        <taxon>Cystobacterineae</taxon>
        <taxon>Myxococcaceae</taxon>
        <taxon>Corallococcus</taxon>
    </lineage>
</organism>
<dbReference type="EMBL" id="RAWE01000244">
    <property type="protein sequence ID" value="RKG95754.1"/>
    <property type="molecule type" value="Genomic_DNA"/>
</dbReference>
<dbReference type="RefSeq" id="WP_120607441.1">
    <property type="nucleotide sequence ID" value="NZ_RAWE01000244.1"/>
</dbReference>
<sequence length="286" mass="30965">MARPSLKRIPAVLWTWYRGGNFRGFQRQVEGPTVQDALEDALEQAGSPATVMPSGRTDRGVHARMQVISLRLNEDVPLDSLPARLAPHLSPDVGLCVAKRPPGAFHAQWSASGKEYRYHLTLGTPPAEAWRPYALDVAADETLQPGHRVTPERLEALLARAVGTRDFTAFHERSSPQKPRTLQSATLRELGGGLFEARLTGDGFARYQVRYLVGSALKVAAGLLSEEQWHAALDAGTSLAGFKAPAHGLVLWEVRYPSAVDPFGPGERLHPPGLPDAPPFTGAPPG</sequence>
<dbReference type="GO" id="GO:0160147">
    <property type="term" value="F:tRNA pseudouridine(38-40) synthase activity"/>
    <property type="evidence" value="ECO:0007669"/>
    <property type="project" value="UniProtKB-EC"/>
</dbReference>
<comment type="function">
    <text evidence="4">Formation of pseudouridine at positions 38, 39 and 40 in the anticodon stem and loop of transfer RNAs.</text>
</comment>
<feature type="domain" description="Pseudouridine synthase I TruA alpha/beta" evidence="9">
    <location>
        <begin position="162"/>
        <end position="257"/>
    </location>
</feature>
<evidence type="ECO:0000256" key="3">
    <source>
        <dbReference type="ARBA" id="ARBA00023235"/>
    </source>
</evidence>
<evidence type="ECO:0000259" key="9">
    <source>
        <dbReference type="Pfam" id="PF01416"/>
    </source>
</evidence>
<dbReference type="PANTHER" id="PTHR11142">
    <property type="entry name" value="PSEUDOURIDYLATE SYNTHASE"/>
    <property type="match status" value="1"/>
</dbReference>
<feature type="region of interest" description="Disordered" evidence="8">
    <location>
        <begin position="266"/>
        <end position="286"/>
    </location>
</feature>
<comment type="similarity">
    <text evidence="1 4 7">Belongs to the tRNA pseudouridine synthase TruA family.</text>
</comment>
<dbReference type="Pfam" id="PF01416">
    <property type="entry name" value="PseudoU_synth_1"/>
    <property type="match status" value="1"/>
</dbReference>
<comment type="subunit">
    <text evidence="4">Homodimer.</text>
</comment>
<keyword evidence="3 4" id="KW-0413">Isomerase</keyword>
<dbReference type="AlphaFoldDB" id="A0A3A8JTU8"/>
<evidence type="ECO:0000256" key="7">
    <source>
        <dbReference type="RuleBase" id="RU003792"/>
    </source>
</evidence>
<dbReference type="InterPro" id="IPR020103">
    <property type="entry name" value="PsdUridine_synth_cat_dom_sf"/>
</dbReference>
<dbReference type="PANTHER" id="PTHR11142:SF0">
    <property type="entry name" value="TRNA PSEUDOURIDINE SYNTHASE-LIKE 1"/>
    <property type="match status" value="1"/>
</dbReference>
<comment type="caution">
    <text evidence="4">Lacks conserved residue(s) required for the propagation of feature annotation.</text>
</comment>
<dbReference type="PIRSF" id="PIRSF001430">
    <property type="entry name" value="tRNA_psdUrid_synth"/>
    <property type="match status" value="1"/>
</dbReference>
<evidence type="ECO:0000256" key="6">
    <source>
        <dbReference type="PIRSR" id="PIRSR001430-2"/>
    </source>
</evidence>
<comment type="catalytic activity">
    <reaction evidence="4 7">
        <text>uridine(38/39/40) in tRNA = pseudouridine(38/39/40) in tRNA</text>
        <dbReference type="Rhea" id="RHEA:22376"/>
        <dbReference type="Rhea" id="RHEA-COMP:10085"/>
        <dbReference type="Rhea" id="RHEA-COMP:10087"/>
        <dbReference type="ChEBI" id="CHEBI:65314"/>
        <dbReference type="ChEBI" id="CHEBI:65315"/>
        <dbReference type="EC" id="5.4.99.12"/>
    </reaction>
</comment>
<evidence type="ECO:0000256" key="5">
    <source>
        <dbReference type="PIRSR" id="PIRSR001430-1"/>
    </source>
</evidence>
<dbReference type="InterPro" id="IPR020094">
    <property type="entry name" value="TruA/RsuA/RluB/E/F_N"/>
</dbReference>
<evidence type="ECO:0000256" key="2">
    <source>
        <dbReference type="ARBA" id="ARBA00022694"/>
    </source>
</evidence>
<name>A0A3A8JTU8_9BACT</name>
<dbReference type="GO" id="GO:0003723">
    <property type="term" value="F:RNA binding"/>
    <property type="evidence" value="ECO:0007669"/>
    <property type="project" value="InterPro"/>
</dbReference>
<gene>
    <name evidence="4" type="primary">truA</name>
    <name evidence="10" type="ORF">D7X32_38125</name>
</gene>
<feature type="compositionally biased region" description="Pro residues" evidence="8">
    <location>
        <begin position="272"/>
        <end position="286"/>
    </location>
</feature>
<dbReference type="Gene3D" id="3.30.70.660">
    <property type="entry name" value="Pseudouridine synthase I, catalytic domain, C-terminal subdomain"/>
    <property type="match status" value="1"/>
</dbReference>
<dbReference type="InterPro" id="IPR001406">
    <property type="entry name" value="PsdUridine_synth_TruA"/>
</dbReference>
<evidence type="ECO:0000256" key="4">
    <source>
        <dbReference type="HAMAP-Rule" id="MF_00171"/>
    </source>
</evidence>